<dbReference type="InterPro" id="IPR001507">
    <property type="entry name" value="ZP_dom"/>
</dbReference>
<reference evidence="4" key="1">
    <citation type="journal article" date="2022" name="bioRxiv">
        <title>Sequencing and chromosome-scale assembly of the giantPleurodeles waltlgenome.</title>
        <authorList>
            <person name="Brown T."/>
            <person name="Elewa A."/>
            <person name="Iarovenko S."/>
            <person name="Subramanian E."/>
            <person name="Araus A.J."/>
            <person name="Petzold A."/>
            <person name="Susuki M."/>
            <person name="Suzuki K.-i.T."/>
            <person name="Hayashi T."/>
            <person name="Toyoda A."/>
            <person name="Oliveira C."/>
            <person name="Osipova E."/>
            <person name="Leigh N.D."/>
            <person name="Simon A."/>
            <person name="Yun M.H."/>
        </authorList>
    </citation>
    <scope>NUCLEOTIDE SEQUENCE</scope>
    <source>
        <strain evidence="4">20211129_DDA</strain>
        <tissue evidence="4">Liver</tissue>
    </source>
</reference>
<sequence length="473" mass="50874">MPKWSQRRTSGIRAGARHLITTPYKIVSYSAQSTLLSNIFPETSRKIQRFLKYLCLRSNTSEDWKMKAWLGLALVLCVSYTASGQAPPCGVDELLNVTSNTCYCDFTKYPNLVTPPEPSLQCLSGEMKLSMGKCQLESSKFDTANIHLLNPSCVAVRMVGDTAQMVVSSNTSSQVCGNIMSFSADSSSVIYSNNLTIPGKVSPAGILSRQSYVYNFSCSYPLKNIPVSLATAIKPILGIVGVAMPDGTGSIPVLMSAYVDASFSIPYTESTTPLQVQDPIYLLVTALDLNGDAFSVRVNRLFASQYDSAASIPQYDLITDGCRDSQNGDLVTIDKNGETNEARFTVSAFLITGSDSLFFHANVEICKETCILACTGTGARSGAIAADSPTVTMGPIYAETPISAGSCELLPRRIAAAKTARLSTCGNLVVLAVELWPICHGLDMAVGPPCQRRSDFHRECGGLKGLNVTLILY</sequence>
<dbReference type="PANTHER" id="PTHR14002:SF51">
    <property type="entry name" value="THYROID HORMONE DOWN-REGULATED PROTEIN (GENE 17)"/>
    <property type="match status" value="1"/>
</dbReference>
<dbReference type="PANTHER" id="PTHR14002">
    <property type="entry name" value="ENDOGLIN/TGF-BETA RECEPTOR TYPE III"/>
    <property type="match status" value="1"/>
</dbReference>
<evidence type="ECO:0000259" key="3">
    <source>
        <dbReference type="PROSITE" id="PS51034"/>
    </source>
</evidence>
<organism evidence="4 5">
    <name type="scientific">Pleurodeles waltl</name>
    <name type="common">Iberian ribbed newt</name>
    <dbReference type="NCBI Taxonomy" id="8319"/>
    <lineage>
        <taxon>Eukaryota</taxon>
        <taxon>Metazoa</taxon>
        <taxon>Chordata</taxon>
        <taxon>Craniata</taxon>
        <taxon>Vertebrata</taxon>
        <taxon>Euteleostomi</taxon>
        <taxon>Amphibia</taxon>
        <taxon>Batrachia</taxon>
        <taxon>Caudata</taxon>
        <taxon>Salamandroidea</taxon>
        <taxon>Salamandridae</taxon>
        <taxon>Pleurodelinae</taxon>
        <taxon>Pleurodeles</taxon>
    </lineage>
</organism>
<dbReference type="PROSITE" id="PS51034">
    <property type="entry name" value="ZP_2"/>
    <property type="match status" value="1"/>
</dbReference>
<dbReference type="SMART" id="SM00241">
    <property type="entry name" value="ZP"/>
    <property type="match status" value="1"/>
</dbReference>
<comment type="caution">
    <text evidence="4">The sequence shown here is derived from an EMBL/GenBank/DDBJ whole genome shotgun (WGS) entry which is preliminary data.</text>
</comment>
<evidence type="ECO:0000313" key="5">
    <source>
        <dbReference type="Proteomes" id="UP001066276"/>
    </source>
</evidence>
<dbReference type="InterPro" id="IPR055355">
    <property type="entry name" value="ZP-C"/>
</dbReference>
<name>A0AAV7TKE4_PLEWA</name>
<evidence type="ECO:0000313" key="4">
    <source>
        <dbReference type="EMBL" id="KAJ1176258.1"/>
    </source>
</evidence>
<evidence type="ECO:0000256" key="2">
    <source>
        <dbReference type="ARBA" id="ARBA00023157"/>
    </source>
</evidence>
<feature type="domain" description="ZP" evidence="3">
    <location>
        <begin position="121"/>
        <end position="381"/>
    </location>
</feature>
<dbReference type="InterPro" id="IPR042235">
    <property type="entry name" value="ZP-C_dom"/>
</dbReference>
<dbReference type="InterPro" id="IPR055356">
    <property type="entry name" value="ZP-N"/>
</dbReference>
<dbReference type="Proteomes" id="UP001066276">
    <property type="component" value="Chromosome 3_2"/>
</dbReference>
<keyword evidence="1" id="KW-0732">Signal</keyword>
<keyword evidence="5" id="KW-1185">Reference proteome</keyword>
<dbReference type="Gene3D" id="2.60.40.3210">
    <property type="entry name" value="Zona pellucida, ZP-N domain"/>
    <property type="match status" value="1"/>
</dbReference>
<dbReference type="Gene3D" id="2.60.40.4100">
    <property type="entry name" value="Zona pellucida, ZP-C domain"/>
    <property type="match status" value="1"/>
</dbReference>
<proteinExistence type="predicted"/>
<protein>
    <recommendedName>
        <fullName evidence="3">ZP domain-containing protein</fullName>
    </recommendedName>
</protein>
<evidence type="ECO:0000256" key="1">
    <source>
        <dbReference type="ARBA" id="ARBA00022729"/>
    </source>
</evidence>
<dbReference type="Pfam" id="PF00100">
    <property type="entry name" value="Zona_pellucida"/>
    <property type="match status" value="1"/>
</dbReference>
<gene>
    <name evidence="4" type="ORF">NDU88_001540</name>
</gene>
<dbReference type="Pfam" id="PF23344">
    <property type="entry name" value="ZP-N"/>
    <property type="match status" value="1"/>
</dbReference>
<dbReference type="AlphaFoldDB" id="A0AAV7TKE4"/>
<keyword evidence="2" id="KW-1015">Disulfide bond</keyword>
<dbReference type="EMBL" id="JANPWB010000006">
    <property type="protein sequence ID" value="KAJ1176258.1"/>
    <property type="molecule type" value="Genomic_DNA"/>
</dbReference>
<accession>A0AAV7TKE4</accession>